<dbReference type="EMBL" id="VRYY01000242">
    <property type="protein sequence ID" value="MBG3877212.1"/>
    <property type="molecule type" value="Genomic_DNA"/>
</dbReference>
<feature type="region of interest" description="Disordered" evidence="1">
    <location>
        <begin position="1"/>
        <end position="111"/>
    </location>
</feature>
<feature type="compositionally biased region" description="Pro residues" evidence="1">
    <location>
        <begin position="1"/>
        <end position="10"/>
    </location>
</feature>
<feature type="compositionally biased region" description="Gly residues" evidence="1">
    <location>
        <begin position="60"/>
        <end position="76"/>
    </location>
</feature>
<gene>
    <name evidence="2" type="ORF">FVW20_09340</name>
</gene>
<sequence length="130" mass="12448">MSTAEPPPEPLAGRAGGGVVRGPPGGAGPLIAGAGAVDAGADSEDTADPPDMDTSWSGAGMSGRDGSGPEGSGRGCPGWAMAADGVMLPVTGRTGSPARSANPANPVSPARAHATVNGTMCRRKACAAAR</sequence>
<protein>
    <submittedName>
        <fullName evidence="2">Uncharacterized protein</fullName>
    </submittedName>
</protein>
<evidence type="ECO:0000313" key="3">
    <source>
        <dbReference type="Proteomes" id="UP001194469"/>
    </source>
</evidence>
<evidence type="ECO:0000313" key="2">
    <source>
        <dbReference type="EMBL" id="MBG3877212.1"/>
    </source>
</evidence>
<keyword evidence="3" id="KW-1185">Reference proteome</keyword>
<evidence type="ECO:0000256" key="1">
    <source>
        <dbReference type="SAM" id="MobiDB-lite"/>
    </source>
</evidence>
<feature type="non-terminal residue" evidence="2">
    <location>
        <position position="130"/>
    </location>
</feature>
<feature type="compositionally biased region" description="Gly residues" evidence="1">
    <location>
        <begin position="14"/>
        <end position="28"/>
    </location>
</feature>
<feature type="compositionally biased region" description="Low complexity" evidence="1">
    <location>
        <begin position="29"/>
        <end position="40"/>
    </location>
</feature>
<comment type="caution">
    <text evidence="2">The sequence shown here is derived from an EMBL/GenBank/DDBJ whole genome shotgun (WGS) entry which is preliminary data.</text>
</comment>
<feature type="compositionally biased region" description="Acidic residues" evidence="1">
    <location>
        <begin position="41"/>
        <end position="51"/>
    </location>
</feature>
<dbReference type="Proteomes" id="UP001194469">
    <property type="component" value="Unassembled WGS sequence"/>
</dbReference>
<reference evidence="2 3" key="1">
    <citation type="submission" date="2019-08" db="EMBL/GenBank/DDBJ databases">
        <authorList>
            <person name="Luo N."/>
        </authorList>
    </citation>
    <scope>NUCLEOTIDE SEQUENCE [LARGE SCALE GENOMIC DNA]</scope>
    <source>
        <strain evidence="2 3">NCIMB 9442</strain>
    </source>
</reference>
<feature type="compositionally biased region" description="Polar residues" evidence="1">
    <location>
        <begin position="93"/>
        <end position="105"/>
    </location>
</feature>
<proteinExistence type="predicted"/>
<accession>A0ABS0J4W5</accession>
<name>A0ABS0J4W5_9BACT</name>
<organism evidence="2 3">
    <name type="scientific">Nitratidesulfovibrio oxamicus</name>
    <dbReference type="NCBI Taxonomy" id="32016"/>
    <lineage>
        <taxon>Bacteria</taxon>
        <taxon>Pseudomonadati</taxon>
        <taxon>Thermodesulfobacteriota</taxon>
        <taxon>Desulfovibrionia</taxon>
        <taxon>Desulfovibrionales</taxon>
        <taxon>Desulfovibrionaceae</taxon>
        <taxon>Nitratidesulfovibrio</taxon>
    </lineage>
</organism>